<name>Q2GD23_EHRS3</name>
<organism evidence="1 2">
    <name type="scientific">Ehrlichia sennetsu (strain ATCC VR-367 / Miyayama)</name>
    <name type="common">Neorickettsia sennetsu</name>
    <dbReference type="NCBI Taxonomy" id="222891"/>
    <lineage>
        <taxon>Bacteria</taxon>
        <taxon>Pseudomonadati</taxon>
        <taxon>Pseudomonadota</taxon>
        <taxon>Alphaproteobacteria</taxon>
        <taxon>Rickettsiales</taxon>
        <taxon>Anaplasmataceae</taxon>
        <taxon>Ehrlichia</taxon>
    </lineage>
</organism>
<keyword evidence="2" id="KW-1185">Reference proteome</keyword>
<dbReference type="Proteomes" id="UP000001942">
    <property type="component" value="Chromosome"/>
</dbReference>
<dbReference type="AlphaFoldDB" id="Q2GD23"/>
<reference evidence="1 2" key="1">
    <citation type="journal article" date="2006" name="PLoS Genet.">
        <title>Comparative genomics of emerging human ehrlichiosis agents.</title>
        <authorList>
            <person name="Dunning Hotopp J.C."/>
            <person name="Lin M."/>
            <person name="Madupu R."/>
            <person name="Crabtree J."/>
            <person name="Angiuoli S.V."/>
            <person name="Eisen J.A."/>
            <person name="Seshadri R."/>
            <person name="Ren Q."/>
            <person name="Wu M."/>
            <person name="Utterback T.R."/>
            <person name="Smith S."/>
            <person name="Lewis M."/>
            <person name="Khouri H."/>
            <person name="Zhang C."/>
            <person name="Niu H."/>
            <person name="Lin Q."/>
            <person name="Ohashi N."/>
            <person name="Zhi N."/>
            <person name="Nelson W."/>
            <person name="Brinkac L.M."/>
            <person name="Dodson R.J."/>
            <person name="Rosovitz M.J."/>
            <person name="Sundaram J."/>
            <person name="Daugherty S.C."/>
            <person name="Davidsen T."/>
            <person name="Durkin A.S."/>
            <person name="Gwinn M."/>
            <person name="Haft D.H."/>
            <person name="Selengut J.D."/>
            <person name="Sullivan S.A."/>
            <person name="Zafar N."/>
            <person name="Zhou L."/>
            <person name="Benahmed F."/>
            <person name="Forberger H."/>
            <person name="Halpin R."/>
            <person name="Mulligan S."/>
            <person name="Robinson J."/>
            <person name="White O."/>
            <person name="Rikihisa Y."/>
            <person name="Tettelin H."/>
        </authorList>
    </citation>
    <scope>NUCLEOTIDE SEQUENCE [LARGE SCALE GENOMIC DNA]</scope>
    <source>
        <strain evidence="2">ATCC VR-367 / Miyayama</strain>
    </source>
</reference>
<evidence type="ECO:0000313" key="2">
    <source>
        <dbReference type="Proteomes" id="UP000001942"/>
    </source>
</evidence>
<proteinExistence type="predicted"/>
<accession>Q2GD23</accession>
<gene>
    <name evidence="1" type="ordered locus">NSE_0747</name>
</gene>
<evidence type="ECO:0000313" key="1">
    <source>
        <dbReference type="EMBL" id="ABD45640.1"/>
    </source>
</evidence>
<dbReference type="EMBL" id="CP000237">
    <property type="protein sequence ID" value="ABD45640.1"/>
    <property type="molecule type" value="Genomic_DNA"/>
</dbReference>
<protein>
    <submittedName>
        <fullName evidence="1">Uncharacterized protein</fullName>
    </submittedName>
</protein>
<sequence>MYRCTIAFKKSFANFRVNAKFFQEADPESVFLAVESFCLSSKG</sequence>
<dbReference type="HOGENOM" id="CLU_3236625_0_0_5"/>
<dbReference type="KEGG" id="nse:NSE_0747"/>